<dbReference type="AlphaFoldDB" id="A0AAU7LJF8"/>
<dbReference type="InterPro" id="IPR050142">
    <property type="entry name" value="MADS-box/MEF2_TF"/>
</dbReference>
<dbReference type="PROSITE" id="PS00350">
    <property type="entry name" value="MADS_BOX_1"/>
    <property type="match status" value="1"/>
</dbReference>
<dbReference type="GO" id="GO:0003700">
    <property type="term" value="F:DNA-binding transcription factor activity"/>
    <property type="evidence" value="ECO:0007669"/>
    <property type="project" value="InterPro"/>
</dbReference>
<feature type="domain" description="MADS-box" evidence="6">
    <location>
        <begin position="1"/>
        <end position="61"/>
    </location>
</feature>
<dbReference type="Gene3D" id="3.40.1810.10">
    <property type="entry name" value="Transcription factor, MADS-box"/>
    <property type="match status" value="1"/>
</dbReference>
<reference evidence="8" key="2">
    <citation type="submission" date="2024-02" db="EMBL/GenBank/DDBJ databases">
        <authorList>
            <person name="Xu Y."/>
            <person name="Zhao J."/>
        </authorList>
    </citation>
    <scope>NUCLEOTIDE SEQUENCE</scope>
</reference>
<evidence type="ECO:0000256" key="2">
    <source>
        <dbReference type="ARBA" id="ARBA00023015"/>
    </source>
</evidence>
<organism evidence="8">
    <name type="scientific">Hippophae rhamnoides</name>
    <name type="common">sea-buckthorn</name>
    <dbReference type="NCBI Taxonomy" id="193516"/>
    <lineage>
        <taxon>Eukaryota</taxon>
        <taxon>Viridiplantae</taxon>
        <taxon>Streptophyta</taxon>
        <taxon>Embryophyta</taxon>
        <taxon>Tracheophyta</taxon>
        <taxon>Spermatophyta</taxon>
        <taxon>Magnoliopsida</taxon>
        <taxon>eudicotyledons</taxon>
        <taxon>Gunneridae</taxon>
        <taxon>Pentapetalae</taxon>
        <taxon>rosids</taxon>
        <taxon>fabids</taxon>
        <taxon>Rosales</taxon>
        <taxon>Elaeagnaceae</taxon>
        <taxon>Hippophae</taxon>
    </lineage>
</organism>
<keyword evidence="4" id="KW-0804">Transcription</keyword>
<proteinExistence type="evidence at transcript level"/>
<name>A0AAU7LJF8_9ROSA</name>
<dbReference type="PRINTS" id="PR00404">
    <property type="entry name" value="MADSDOMAIN"/>
</dbReference>
<evidence type="ECO:0000313" key="8">
    <source>
        <dbReference type="EMBL" id="XBP28220.1"/>
    </source>
</evidence>
<evidence type="ECO:0000259" key="7">
    <source>
        <dbReference type="PROSITE" id="PS51297"/>
    </source>
</evidence>
<reference evidence="8" key="1">
    <citation type="journal article" date="2024" name="Front. Plant Sci.">
        <title>Genome-wide analysis of the MADS-box gene family of sea buckthorn (Hippophae rhamnoides ssp. sinensis) and their potential role in floral organ development.</title>
        <authorList>
            <person name="Zhao J."/>
            <person name="Xu Y."/>
            <person name="Zhang Z."/>
            <person name="Zhao M."/>
            <person name="Li K."/>
            <person name="Wang F."/>
            <person name="Sun K."/>
        </authorList>
    </citation>
    <scope>NUCLEOTIDE SEQUENCE</scope>
</reference>
<evidence type="ECO:0000256" key="4">
    <source>
        <dbReference type="ARBA" id="ARBA00023163"/>
    </source>
</evidence>
<gene>
    <name evidence="8" type="primary">MADS25</name>
</gene>
<dbReference type="InterPro" id="IPR033896">
    <property type="entry name" value="MEF2-like_N"/>
</dbReference>
<evidence type="ECO:0000256" key="5">
    <source>
        <dbReference type="ARBA" id="ARBA00023242"/>
    </source>
</evidence>
<dbReference type="GO" id="GO:0005634">
    <property type="term" value="C:nucleus"/>
    <property type="evidence" value="ECO:0007669"/>
    <property type="project" value="UniProtKB-SubCell"/>
</dbReference>
<dbReference type="GO" id="GO:0000977">
    <property type="term" value="F:RNA polymerase II transcription regulatory region sequence-specific DNA binding"/>
    <property type="evidence" value="ECO:0007669"/>
    <property type="project" value="InterPro"/>
</dbReference>
<dbReference type="GO" id="GO:0045944">
    <property type="term" value="P:positive regulation of transcription by RNA polymerase II"/>
    <property type="evidence" value="ECO:0007669"/>
    <property type="project" value="InterPro"/>
</dbReference>
<dbReference type="InterPro" id="IPR036879">
    <property type="entry name" value="TF_MADSbox_sf"/>
</dbReference>
<keyword evidence="2" id="KW-0805">Transcription regulation</keyword>
<protein>
    <submittedName>
        <fullName evidence="8">MADS25</fullName>
    </submittedName>
</protein>
<dbReference type="SMART" id="SM00432">
    <property type="entry name" value="MADS"/>
    <property type="match status" value="1"/>
</dbReference>
<keyword evidence="3" id="KW-0238">DNA-binding</keyword>
<dbReference type="Pfam" id="PF00319">
    <property type="entry name" value="SRF-TF"/>
    <property type="match status" value="1"/>
</dbReference>
<dbReference type="FunFam" id="3.40.1810.10:FF:000003">
    <property type="entry name" value="MADS-box transcription factor MADS-MC"/>
    <property type="match status" value="1"/>
</dbReference>
<dbReference type="CDD" id="cd00265">
    <property type="entry name" value="MADS_MEF2_like"/>
    <property type="match status" value="1"/>
</dbReference>
<dbReference type="Pfam" id="PF01486">
    <property type="entry name" value="K-box"/>
    <property type="match status" value="1"/>
</dbReference>
<evidence type="ECO:0000256" key="3">
    <source>
        <dbReference type="ARBA" id="ARBA00023125"/>
    </source>
</evidence>
<comment type="subcellular location">
    <subcellularLocation>
        <location evidence="1">Nucleus</location>
    </subcellularLocation>
</comment>
<keyword evidence="5" id="KW-0539">Nucleus</keyword>
<evidence type="ECO:0000259" key="6">
    <source>
        <dbReference type="PROSITE" id="PS50066"/>
    </source>
</evidence>
<dbReference type="InterPro" id="IPR002100">
    <property type="entry name" value="TF_MADSbox"/>
</dbReference>
<dbReference type="GO" id="GO:0046983">
    <property type="term" value="F:protein dimerization activity"/>
    <property type="evidence" value="ECO:0007669"/>
    <property type="project" value="InterPro"/>
</dbReference>
<dbReference type="PANTHER" id="PTHR48019">
    <property type="entry name" value="SERUM RESPONSE FACTOR HOMOLOG"/>
    <property type="match status" value="1"/>
</dbReference>
<feature type="domain" description="K-box" evidence="7">
    <location>
        <begin position="89"/>
        <end position="182"/>
    </location>
</feature>
<dbReference type="PROSITE" id="PS51297">
    <property type="entry name" value="K_BOX"/>
    <property type="match status" value="1"/>
</dbReference>
<evidence type="ECO:0000256" key="1">
    <source>
        <dbReference type="ARBA" id="ARBA00004123"/>
    </source>
</evidence>
<dbReference type="EMBL" id="PP400860">
    <property type="protein sequence ID" value="XBP28220.1"/>
    <property type="molecule type" value="mRNA"/>
</dbReference>
<dbReference type="InterPro" id="IPR002487">
    <property type="entry name" value="TF_Kbox"/>
</dbReference>
<accession>A0AAU7LJF8</accession>
<dbReference type="SUPFAM" id="SSF55455">
    <property type="entry name" value="SRF-like"/>
    <property type="match status" value="1"/>
</dbReference>
<dbReference type="PROSITE" id="PS50066">
    <property type="entry name" value="MADS_BOX_2"/>
    <property type="match status" value="1"/>
</dbReference>
<sequence length="237" mass="27720">MGRGRVQLKRIENKINRQVTFSKRRSGLLKKAHEISVLCDAEVGLIVFSTKGKLFEYATDSCMEGILERYQSRSFADRQHVSIDDEPNHGNWSLENAKLKARMQLLEKNKKNLMGEDLDPLSLKEIQNLEQQLISALKHIRSRKNNLMFQSIAEFQKKHKALREENNLMAKKANSWNIRREDDKWWILPTILLLFKMIQARFVDWHIANLEIQDYSLFCPDPDAFWAYESGDLIGLS</sequence>